<dbReference type="EMBL" id="VASG01000007">
    <property type="protein sequence ID" value="TLP70782.1"/>
    <property type="molecule type" value="Genomic_DNA"/>
</dbReference>
<proteinExistence type="predicted"/>
<reference evidence="1 2" key="1">
    <citation type="submission" date="2019-05" db="EMBL/GenBank/DDBJ databases">
        <authorList>
            <person name="Moore K."/>
            <person name="O'Neill P."/>
            <person name="Farbos A."/>
            <person name="Studholme D.J."/>
        </authorList>
    </citation>
    <scope>NUCLEOTIDE SEQUENCE [LARGE SCALE GENOMIC DNA]</scope>
    <source>
        <strain evidence="1 2">DSM 9128</strain>
    </source>
</reference>
<sequence length="64" mass="6892">MTRLLSIQKSLLDDLCAATEFYNATQDQAKEETKEAARTWLASAALKLGEALLAQDAASEAPHA</sequence>
<gene>
    <name evidence="1" type="ORF">FEA48_23390</name>
</gene>
<evidence type="ECO:0000313" key="2">
    <source>
        <dbReference type="Proteomes" id="UP000307510"/>
    </source>
</evidence>
<comment type="caution">
    <text evidence="1">The sequence shown here is derived from an EMBL/GenBank/DDBJ whole genome shotgun (WGS) entry which is preliminary data.</text>
</comment>
<accession>A0A5R8ZWL1</accession>
<evidence type="ECO:0000313" key="1">
    <source>
        <dbReference type="EMBL" id="TLP70782.1"/>
    </source>
</evidence>
<dbReference type="Proteomes" id="UP000307510">
    <property type="component" value="Unassembled WGS sequence"/>
</dbReference>
<dbReference type="RefSeq" id="WP_138215940.1">
    <property type="nucleotide sequence ID" value="NZ_VASG01000007.1"/>
</dbReference>
<dbReference type="AlphaFoldDB" id="A0A5R8ZWL1"/>
<protein>
    <submittedName>
        <fullName evidence="1">Uncharacterized protein</fullName>
    </submittedName>
</protein>
<name>A0A5R8ZWL1_PSENT</name>
<reference evidence="2" key="2">
    <citation type="submission" date="2019-06" db="EMBL/GenBank/DDBJ databases">
        <title>AzeR, a transcriptional regulator that responds to azelaic acid in Pseudomonas nitroreducens.</title>
        <authorList>
            <person name="Bez C."/>
            <person name="Javvadi S.G."/>
            <person name="Bertani I."/>
            <person name="Devescovi G."/>
            <person name="Studholme D.J."/>
            <person name="Geller A."/>
            <person name="Levy A."/>
            <person name="Venturi V."/>
        </authorList>
    </citation>
    <scope>NUCLEOTIDE SEQUENCE [LARGE SCALE GENOMIC DNA]</scope>
    <source>
        <strain evidence="2">DSM 9128</strain>
    </source>
</reference>
<organism evidence="1 2">
    <name type="scientific">Pseudomonas nitroreducens</name>
    <dbReference type="NCBI Taxonomy" id="46680"/>
    <lineage>
        <taxon>Bacteria</taxon>
        <taxon>Pseudomonadati</taxon>
        <taxon>Pseudomonadota</taxon>
        <taxon>Gammaproteobacteria</taxon>
        <taxon>Pseudomonadales</taxon>
        <taxon>Pseudomonadaceae</taxon>
        <taxon>Pseudomonas</taxon>
    </lineage>
</organism>